<evidence type="ECO:0000313" key="3">
    <source>
        <dbReference type="Proteomes" id="UP000183920"/>
    </source>
</evidence>
<dbReference type="Proteomes" id="UP000619976">
    <property type="component" value="Unassembled WGS sequence"/>
</dbReference>
<proteinExistence type="predicted"/>
<keyword evidence="4" id="KW-1185">Reference proteome</keyword>
<organism evidence="1 3">
    <name type="scientific">Proteus penneri</name>
    <dbReference type="NCBI Taxonomy" id="102862"/>
    <lineage>
        <taxon>Bacteria</taxon>
        <taxon>Pseudomonadati</taxon>
        <taxon>Pseudomonadota</taxon>
        <taxon>Gammaproteobacteria</taxon>
        <taxon>Enterobacterales</taxon>
        <taxon>Morganellaceae</taxon>
        <taxon>Proteus</taxon>
    </lineage>
</organism>
<dbReference type="Proteomes" id="UP000183920">
    <property type="component" value="Unassembled WGS sequence"/>
</dbReference>
<evidence type="ECO:0000313" key="1">
    <source>
        <dbReference type="EMBL" id="CRL65496.1"/>
    </source>
</evidence>
<reference evidence="3" key="1">
    <citation type="submission" date="2015-06" db="EMBL/GenBank/DDBJ databases">
        <authorList>
            <person name="Urmite Genomes"/>
        </authorList>
    </citation>
    <scope>NUCLEOTIDE SEQUENCE [LARGE SCALE GENOMIC DNA]</scope>
    <source>
        <strain evidence="3">CSUR P1867</strain>
    </source>
</reference>
<reference evidence="1" key="2">
    <citation type="submission" date="2015-06" db="EMBL/GenBank/DDBJ databases">
        <authorList>
            <person name="Urmite Genomes Urmite Genomes"/>
        </authorList>
    </citation>
    <scope>NUCLEOTIDE SEQUENCE [LARGE SCALE GENOMIC DNA]</scope>
    <source>
        <strain evidence="1">CSUR P1867</strain>
    </source>
</reference>
<dbReference type="Gene3D" id="3.30.910.10">
    <property type="entry name" value="DinI-like"/>
    <property type="match status" value="1"/>
</dbReference>
<dbReference type="Pfam" id="PF06183">
    <property type="entry name" value="DinI"/>
    <property type="match status" value="1"/>
</dbReference>
<dbReference type="EMBL" id="JAEKCB010000008">
    <property type="protein sequence ID" value="MBJ2118919.1"/>
    <property type="molecule type" value="Genomic_DNA"/>
</dbReference>
<dbReference type="RefSeq" id="WP_072065180.1">
    <property type="nucleotide sequence ID" value="NZ_CVRY01000009.1"/>
</dbReference>
<dbReference type="EMBL" id="CVRY01000009">
    <property type="protein sequence ID" value="CRL65496.1"/>
    <property type="molecule type" value="Genomic_DNA"/>
</dbReference>
<dbReference type="InterPro" id="IPR010391">
    <property type="entry name" value="DNA_damage-inducible_DinI-like"/>
</dbReference>
<evidence type="ECO:0000313" key="2">
    <source>
        <dbReference type="EMBL" id="MBJ2118919.1"/>
    </source>
</evidence>
<accession>A0A0G4QIL1</accession>
<gene>
    <name evidence="1" type="ORF">BN1804_03537</name>
    <name evidence="2" type="ORF">JFQ69_14745</name>
</gene>
<name>A0A0G4QIL1_9GAMM</name>
<evidence type="ECO:0000313" key="4">
    <source>
        <dbReference type="Proteomes" id="UP000619976"/>
    </source>
</evidence>
<reference evidence="2 4" key="3">
    <citation type="submission" date="2020-12" db="EMBL/GenBank/DDBJ databases">
        <title>Enhanced detection system for hospital associated transmission using whole genome sequencing surveillance.</title>
        <authorList>
            <person name="Harrison L.H."/>
            <person name="Van Tyne D."/>
            <person name="Marsh J.W."/>
            <person name="Griffith M.P."/>
            <person name="Snyder D.J."/>
            <person name="Cooper V.S."/>
            <person name="Mustapha M."/>
        </authorList>
    </citation>
    <scope>NUCLEOTIDE SEQUENCE [LARGE SCALE GENOMIC DNA]</scope>
    <source>
        <strain evidence="2 4">PR00195</strain>
    </source>
</reference>
<sequence length="95" mass="11080">MIHIKLFFDKAIQKNTHPDMFNALKKEVKKKLSPSYSELEVSALWGSQTKLIIDGLKKNEKKDKITDALEEIWSDTSWMPEVESSNSDELEYFDK</sequence>
<protein>
    <submittedName>
        <fullName evidence="1">DinI-like family protein</fullName>
    </submittedName>
</protein>
<dbReference type="InterPro" id="IPR036687">
    <property type="entry name" value="DinI-like_sf"/>
</dbReference>
<dbReference type="SUPFAM" id="SSF54857">
    <property type="entry name" value="DNA damage-inducible protein DinI"/>
    <property type="match status" value="1"/>
</dbReference>
<dbReference type="AlphaFoldDB" id="A0A0G4QIL1"/>